<organism evidence="1 2">
    <name type="scientific">Xaviernesmea rhizosphaerae</name>
    <dbReference type="NCBI Taxonomy" id="1672749"/>
    <lineage>
        <taxon>Bacteria</taxon>
        <taxon>Pseudomonadati</taxon>
        <taxon>Pseudomonadota</taxon>
        <taxon>Alphaproteobacteria</taxon>
        <taxon>Hyphomicrobiales</taxon>
        <taxon>Rhizobiaceae</taxon>
        <taxon>Rhizobium/Agrobacterium group</taxon>
        <taxon>Xaviernesmea</taxon>
    </lineage>
</organism>
<sequence>MVFTYGSFDGYSDYVAVGDFIGFGLDRYLIASIRSDGFSLSTTSGGAVNFPANTERTWRYTYDIRRGACNIRGNSIIFIDGDFFFSFFYDTRSNKLKIGNTWYSVTQIIDPRQLKIDTNLGNQDNIAFIQKTHIEFASGLRTQSLMGSREENAFIGVTDKGEMKIDLQGFVNGAVPREMPLIIGGALSYDANGLYEHLTLTADGKLGVGEPRDVVRASPARTNSFVVSSAAQGGTKVRVVSDRKRASFNGDIRLVDTYFENDYGGAKIQSRTAVGTSSLALNPEGGNVLLGGPVVLNGVGSYADDAAAASAGVPSKGLYRRSSDGVLMMRA</sequence>
<gene>
    <name evidence="1" type="ORF">BJF92_14430</name>
</gene>
<dbReference type="EMBL" id="MKIO01000047">
    <property type="protein sequence ID" value="OLP52612.1"/>
    <property type="molecule type" value="Genomic_DNA"/>
</dbReference>
<evidence type="ECO:0000313" key="2">
    <source>
        <dbReference type="Proteomes" id="UP000186143"/>
    </source>
</evidence>
<dbReference type="AlphaFoldDB" id="A0A1Q9ACJ2"/>
<name>A0A1Q9ACJ2_9HYPH</name>
<reference evidence="1 2" key="1">
    <citation type="submission" date="2016-09" db="EMBL/GenBank/DDBJ databases">
        <title>Rhizobium sp. nov., a novel species isolated from the rice rhizosphere.</title>
        <authorList>
            <person name="Zhao J."/>
            <person name="Zhang X."/>
        </authorList>
    </citation>
    <scope>NUCLEOTIDE SEQUENCE [LARGE SCALE GENOMIC DNA]</scope>
    <source>
        <strain evidence="1 2">MH17</strain>
    </source>
</reference>
<proteinExistence type="predicted"/>
<comment type="caution">
    <text evidence="1">The sequence shown here is derived from an EMBL/GenBank/DDBJ whole genome shotgun (WGS) entry which is preliminary data.</text>
</comment>
<evidence type="ECO:0000313" key="1">
    <source>
        <dbReference type="EMBL" id="OLP52612.1"/>
    </source>
</evidence>
<protein>
    <submittedName>
        <fullName evidence="1">Uncharacterized protein</fullName>
    </submittedName>
</protein>
<dbReference type="Proteomes" id="UP000186143">
    <property type="component" value="Unassembled WGS sequence"/>
</dbReference>
<accession>A0A1Q9ACJ2</accession>